<keyword evidence="5" id="KW-1185">Reference proteome</keyword>
<dbReference type="InterPro" id="IPR036388">
    <property type="entry name" value="WH-like_DNA-bd_sf"/>
</dbReference>
<evidence type="ECO:0000256" key="1">
    <source>
        <dbReference type="ARBA" id="ARBA00023015"/>
    </source>
</evidence>
<organism evidence="4 5">
    <name type="scientific">Brevibacillus laterosporus</name>
    <name type="common">Bacillus laterosporus</name>
    <dbReference type="NCBI Taxonomy" id="1465"/>
    <lineage>
        <taxon>Bacteria</taxon>
        <taxon>Bacillati</taxon>
        <taxon>Bacillota</taxon>
        <taxon>Bacilli</taxon>
        <taxon>Bacillales</taxon>
        <taxon>Paenibacillaceae</taxon>
        <taxon>Brevibacillus</taxon>
    </lineage>
</organism>
<dbReference type="PANTHER" id="PTHR34580">
    <property type="match status" value="1"/>
</dbReference>
<dbReference type="Gene3D" id="1.10.10.10">
    <property type="entry name" value="Winged helix-like DNA-binding domain superfamily/Winged helix DNA-binding domain"/>
    <property type="match status" value="1"/>
</dbReference>
<dbReference type="PIRSF" id="PIRSF016838">
    <property type="entry name" value="PafC"/>
    <property type="match status" value="1"/>
</dbReference>
<dbReference type="InterPro" id="IPR036390">
    <property type="entry name" value="WH_DNA-bd_sf"/>
</dbReference>
<dbReference type="InterPro" id="IPR001034">
    <property type="entry name" value="DeoR_HTH"/>
</dbReference>
<evidence type="ECO:0000313" key="5">
    <source>
        <dbReference type="Proteomes" id="UP000319432"/>
    </source>
</evidence>
<dbReference type="Proteomes" id="UP000319432">
    <property type="component" value="Chromosome"/>
</dbReference>
<dbReference type="InterPro" id="IPR026881">
    <property type="entry name" value="WYL_dom"/>
</dbReference>
<dbReference type="InterPro" id="IPR013196">
    <property type="entry name" value="HTH_11"/>
</dbReference>
<feature type="domain" description="HTH deoR-type" evidence="3">
    <location>
        <begin position="3"/>
        <end position="58"/>
    </location>
</feature>
<keyword evidence="1" id="KW-0805">Transcription regulation</keyword>
<dbReference type="InterPro" id="IPR051534">
    <property type="entry name" value="CBASS_pafABC_assoc_protein"/>
</dbReference>
<dbReference type="EMBL" id="CP033464">
    <property type="protein sequence ID" value="QDX91715.1"/>
    <property type="molecule type" value="Genomic_DNA"/>
</dbReference>
<evidence type="ECO:0000313" key="4">
    <source>
        <dbReference type="EMBL" id="QDX91715.1"/>
    </source>
</evidence>
<proteinExistence type="predicted"/>
<dbReference type="GO" id="GO:0003700">
    <property type="term" value="F:DNA-binding transcription factor activity"/>
    <property type="evidence" value="ECO:0007669"/>
    <property type="project" value="InterPro"/>
</dbReference>
<dbReference type="AlphaFoldDB" id="A0A518V410"/>
<dbReference type="Pfam" id="PF13280">
    <property type="entry name" value="WYL"/>
    <property type="match status" value="1"/>
</dbReference>
<gene>
    <name evidence="4" type="ORF">EEL30_04605</name>
</gene>
<sequence length="314" mass="36099">MSRSGRLFELLISLHTKHRFTVQELADEFSVSRRTMLRDLQLLSEMGVPLYSSPGPNGGYSLIREQKLPPISLTAEEATGLLLSYELLEQHDGPFKHENMSILTKIRATMSVEMLQKVGQLKARLAIDSPRRSFKNPYLKDILQASLERNHVEIEYESRSGYSIRTIFPFGLFISNGLWYSLAFCYKRNNTVTFRVDRIVFLKVNQNFTEPIPVDMTVEQWLKQSDHSTKEFILKVQLTKLGCKMLDPHPIGEWIQVNPDGTGVIEEKIKESDIRFVGRLFLSLGAEILIEEPVELIQFLQEEAFKVVNQYSKG</sequence>
<reference evidence="4 5" key="1">
    <citation type="submission" date="2018-11" db="EMBL/GenBank/DDBJ databases">
        <title>Phylogenetic determinants of toxin gene distribution in genomes of Brevibacillus laterosporus.</title>
        <authorList>
            <person name="Glare T.R."/>
            <person name="Durrant A."/>
            <person name="Berry C."/>
            <person name="Palma L."/>
            <person name="Ormskirk M."/>
            <person name="Cox M.O."/>
        </authorList>
    </citation>
    <scope>NUCLEOTIDE SEQUENCE [LARGE SCALE GENOMIC DNA]</scope>
    <source>
        <strain evidence="4 5">1821L</strain>
    </source>
</reference>
<evidence type="ECO:0000259" key="3">
    <source>
        <dbReference type="PROSITE" id="PS51000"/>
    </source>
</evidence>
<dbReference type="InterPro" id="IPR028349">
    <property type="entry name" value="PafC-like"/>
</dbReference>
<accession>A0A518V410</accession>
<dbReference type="OrthoDB" id="9815009at2"/>
<dbReference type="Pfam" id="PF08279">
    <property type="entry name" value="HTH_11"/>
    <property type="match status" value="1"/>
</dbReference>
<name>A0A518V410_BRELA</name>
<dbReference type="PROSITE" id="PS51000">
    <property type="entry name" value="HTH_DEOR_2"/>
    <property type="match status" value="1"/>
</dbReference>
<dbReference type="PANTHER" id="PTHR34580:SF9">
    <property type="entry name" value="SLL5097 PROTEIN"/>
    <property type="match status" value="1"/>
</dbReference>
<dbReference type="SUPFAM" id="SSF46785">
    <property type="entry name" value="Winged helix' DNA-binding domain"/>
    <property type="match status" value="1"/>
</dbReference>
<keyword evidence="2" id="KW-0804">Transcription</keyword>
<evidence type="ECO:0000256" key="2">
    <source>
        <dbReference type="ARBA" id="ARBA00023163"/>
    </source>
</evidence>
<protein>
    <submittedName>
        <fullName evidence="4">YafY family transcriptional regulator</fullName>
    </submittedName>
</protein>
<dbReference type="PROSITE" id="PS52050">
    <property type="entry name" value="WYL"/>
    <property type="match status" value="1"/>
</dbReference>